<dbReference type="CDD" id="cd04848">
    <property type="entry name" value="Peptidases_S8_Autotransporter_serine_protease_like"/>
    <property type="match status" value="1"/>
</dbReference>
<comment type="caution">
    <text evidence="10">The sequence shown here is derived from an EMBL/GenBank/DDBJ whole genome shotgun (WGS) entry which is preliminary data.</text>
</comment>
<proteinExistence type="inferred from homology"/>
<dbReference type="InterPro" id="IPR034061">
    <property type="entry name" value="Peptidases_S8_Autotransporter"/>
</dbReference>
<sequence length="1166" mass="120047">MRVEILCGTVLRTVLAATTALVAPNMVCSVAAQPLSAVNLDVQADDGAAIERALAEAANHGDRSLVASVIENTRLTPWRSARLLDAARAQAPSLTTKLERASQAGLELARRTYVDRAEATDEPLPPGGDGWVPIEDVSEEDRNFGWRMIGADKADELGLTGAGVTVGIVDTGIDVRPDGMTHPEFEGRVDPRSYSDLFWVNKHLTLTRLPDGSFDPASVAAMFDQLAVNGSMDVDGHGTHVTGIIGAGHNGFGMVGVAPGANLLGIGAIATGGVVTTPDGEPIMINGEPLTFGALNYCGPQFLDGGRCDVREGMPSASATAIDYLATQADVRVANGSFGPFVAAGAVTSDISNDLQDGEAVRRFVEAGKIWVSAAGNEYGEAPVAASNPSGIGLLPFVSPDTADARNDNGDLIYEGGDENTDFSDLTPEALAAREADTGEALGRVVVVVAVDAAKQIASYSNRCGVTADWCLAAPGGDTYFDADNFRSLRGIFSTVPVDVAETQEIEPGAGYDIYQGTSMAAPHVAGALAILIEAYPHFAPGKLVDIMFQTAEDLGEAGVDVVYGQGLLRLDRALSGPIGIDPNSTDDYVTDIPFDHEWLFDFASAGGMVKAGDGTLAVGREAAVAFAGQTSVEDGTFQIDGYYQTAGTEVGANGTLGGTGLIASDVTVAGTLAPGNSPGTLTVAGNVTLTPTARTEIEVDGAGTGNGAGNYDRLVLLGNGSTFTADGILAPTLRGISAPATNAYTPPLGMPYSIVLASDGQVAGSFDGIEQPTAGLLTGSRFDVVYGSQSIALVATPSDYRDLAALGLSESEAARAIGGALQSLRPTAGVRPSDDVAALLDPVYLASADQLAAGLDASAGTIYVDAGQESLRSIGRFADTIGHHQRDGQFAKDGATADPFWSAVIGSSVDVDDAGEGYEAKTGGFVLGAEGELGSTFAGLESVWLGGALSYTRTDLDDDHGSADLDAYQAALYGSARLDAFVLRGSLGFGHVEADLVRSTLLSGKNASPDGNGGFAEVSLGLPLASEVGTFLPSVGVGYRGFRRGSVSEDGAFGLDLAAKTFEEGYVTAGLAWQQSYLLNGVTLKPTVSLAYRGDFLDIADSQSATLLGAGFESAGADIGANALLASAGAEIAFSDQLSAGLRYETEQRAHLSEHAVKFDFSLRW</sequence>
<evidence type="ECO:0000256" key="7">
    <source>
        <dbReference type="PROSITE-ProRule" id="PRU01240"/>
    </source>
</evidence>
<dbReference type="PROSITE" id="PS00137">
    <property type="entry name" value="SUBTILASE_HIS"/>
    <property type="match status" value="1"/>
</dbReference>
<dbReference type="InterPro" id="IPR036709">
    <property type="entry name" value="Autotransporte_beta_dom_sf"/>
</dbReference>
<dbReference type="AlphaFoldDB" id="A0A9X1T564"/>
<keyword evidence="2 7" id="KW-0645">Protease</keyword>
<dbReference type="PROSITE" id="PS51892">
    <property type="entry name" value="SUBTILASE"/>
    <property type="match status" value="1"/>
</dbReference>
<keyword evidence="5 7" id="KW-0720">Serine protease</keyword>
<reference evidence="10" key="1">
    <citation type="submission" date="2022-01" db="EMBL/GenBank/DDBJ databases">
        <title>Jiella avicenniae sp. nov., a novel endophytic bacterium isolated from bark of Avicennia marina.</title>
        <authorList>
            <person name="Tuo L."/>
        </authorList>
    </citation>
    <scope>NUCLEOTIDE SEQUENCE</scope>
    <source>
        <strain evidence="10">CBK1P-4</strain>
    </source>
</reference>
<dbReference type="Gene3D" id="2.40.128.130">
    <property type="entry name" value="Autotransporter beta-domain"/>
    <property type="match status" value="1"/>
</dbReference>
<dbReference type="GO" id="GO:0004252">
    <property type="term" value="F:serine-type endopeptidase activity"/>
    <property type="evidence" value="ECO:0007669"/>
    <property type="project" value="UniProtKB-UniRule"/>
</dbReference>
<dbReference type="InterPro" id="IPR000209">
    <property type="entry name" value="Peptidase_S8/S53_dom"/>
</dbReference>
<feature type="active site" description="Charge relay system" evidence="6 7">
    <location>
        <position position="519"/>
    </location>
</feature>
<comment type="similarity">
    <text evidence="1 7">Belongs to the peptidase S8 family.</text>
</comment>
<accession>A0A9X1T564</accession>
<evidence type="ECO:0000256" key="6">
    <source>
        <dbReference type="PIRSR" id="PIRSR615500-1"/>
    </source>
</evidence>
<evidence type="ECO:0000256" key="5">
    <source>
        <dbReference type="ARBA" id="ARBA00022825"/>
    </source>
</evidence>
<dbReference type="SUPFAM" id="SSF52743">
    <property type="entry name" value="Subtilisin-like"/>
    <property type="match status" value="1"/>
</dbReference>
<dbReference type="Proteomes" id="UP001139035">
    <property type="component" value="Unassembled WGS sequence"/>
</dbReference>
<dbReference type="InterPro" id="IPR023828">
    <property type="entry name" value="Peptidase_S8_Ser-AS"/>
</dbReference>
<dbReference type="InterPro" id="IPR015500">
    <property type="entry name" value="Peptidase_S8_subtilisin-rel"/>
</dbReference>
<dbReference type="Pfam" id="PF00082">
    <property type="entry name" value="Peptidase_S8"/>
    <property type="match status" value="1"/>
</dbReference>
<feature type="chain" id="PRO_5040841207" evidence="8">
    <location>
        <begin position="23"/>
        <end position="1166"/>
    </location>
</feature>
<dbReference type="RefSeq" id="WP_233720312.1">
    <property type="nucleotide sequence ID" value="NZ_JAJUWU010000015.1"/>
</dbReference>
<dbReference type="Pfam" id="PF03797">
    <property type="entry name" value="Autotransporter"/>
    <property type="match status" value="1"/>
</dbReference>
<dbReference type="PANTHER" id="PTHR43806:SF11">
    <property type="entry name" value="CEREVISIN-RELATED"/>
    <property type="match status" value="1"/>
</dbReference>
<dbReference type="SMART" id="SM00869">
    <property type="entry name" value="Autotransporter"/>
    <property type="match status" value="1"/>
</dbReference>
<dbReference type="InterPro" id="IPR036852">
    <property type="entry name" value="Peptidase_S8/S53_dom_sf"/>
</dbReference>
<dbReference type="PROSITE" id="PS00138">
    <property type="entry name" value="SUBTILASE_SER"/>
    <property type="match status" value="1"/>
</dbReference>
<feature type="signal peptide" evidence="8">
    <location>
        <begin position="1"/>
        <end position="22"/>
    </location>
</feature>
<dbReference type="PRINTS" id="PR00723">
    <property type="entry name" value="SUBTILISIN"/>
</dbReference>
<keyword evidence="4 7" id="KW-0378">Hydrolase</keyword>
<name>A0A9X1T564_9HYPH</name>
<feature type="active site" description="Charge relay system" evidence="6 7">
    <location>
        <position position="170"/>
    </location>
</feature>
<dbReference type="InterPro" id="IPR050131">
    <property type="entry name" value="Peptidase_S8_subtilisin-like"/>
</dbReference>
<dbReference type="SUPFAM" id="SSF103515">
    <property type="entry name" value="Autotransporter"/>
    <property type="match status" value="1"/>
</dbReference>
<dbReference type="InterPro" id="IPR005546">
    <property type="entry name" value="Autotransporte_beta"/>
</dbReference>
<feature type="domain" description="Autotransporter" evidence="9">
    <location>
        <begin position="894"/>
        <end position="1166"/>
    </location>
</feature>
<gene>
    <name evidence="10" type="ORF">LZD57_15095</name>
</gene>
<feature type="active site" description="Charge relay system" evidence="6 7">
    <location>
        <position position="237"/>
    </location>
</feature>
<dbReference type="Gene3D" id="3.40.50.200">
    <property type="entry name" value="Peptidase S8/S53 domain"/>
    <property type="match status" value="1"/>
</dbReference>
<keyword evidence="11" id="KW-1185">Reference proteome</keyword>
<dbReference type="PANTHER" id="PTHR43806">
    <property type="entry name" value="PEPTIDASE S8"/>
    <property type="match status" value="1"/>
</dbReference>
<evidence type="ECO:0000313" key="10">
    <source>
        <dbReference type="EMBL" id="MCE7029321.1"/>
    </source>
</evidence>
<dbReference type="PROSITE" id="PS51208">
    <property type="entry name" value="AUTOTRANSPORTER"/>
    <property type="match status" value="1"/>
</dbReference>
<dbReference type="GO" id="GO:0006508">
    <property type="term" value="P:proteolysis"/>
    <property type="evidence" value="ECO:0007669"/>
    <property type="project" value="UniProtKB-KW"/>
</dbReference>
<evidence type="ECO:0000259" key="9">
    <source>
        <dbReference type="PROSITE" id="PS51208"/>
    </source>
</evidence>
<protein>
    <submittedName>
        <fullName evidence="10">S8 family serine peptidase</fullName>
    </submittedName>
</protein>
<evidence type="ECO:0000256" key="2">
    <source>
        <dbReference type="ARBA" id="ARBA00022670"/>
    </source>
</evidence>
<dbReference type="EMBL" id="JAJUWU010000015">
    <property type="protein sequence ID" value="MCE7029321.1"/>
    <property type="molecule type" value="Genomic_DNA"/>
</dbReference>
<evidence type="ECO:0000313" key="11">
    <source>
        <dbReference type="Proteomes" id="UP001139035"/>
    </source>
</evidence>
<evidence type="ECO:0000256" key="1">
    <source>
        <dbReference type="ARBA" id="ARBA00011073"/>
    </source>
</evidence>
<keyword evidence="3 8" id="KW-0732">Signal</keyword>
<evidence type="ECO:0000256" key="3">
    <source>
        <dbReference type="ARBA" id="ARBA00022729"/>
    </source>
</evidence>
<organism evidence="10 11">
    <name type="scientific">Jiella avicenniae</name>
    <dbReference type="NCBI Taxonomy" id="2907202"/>
    <lineage>
        <taxon>Bacteria</taxon>
        <taxon>Pseudomonadati</taxon>
        <taxon>Pseudomonadota</taxon>
        <taxon>Alphaproteobacteria</taxon>
        <taxon>Hyphomicrobiales</taxon>
        <taxon>Aurantimonadaceae</taxon>
        <taxon>Jiella</taxon>
    </lineage>
</organism>
<dbReference type="InterPro" id="IPR022398">
    <property type="entry name" value="Peptidase_S8_His-AS"/>
</dbReference>
<evidence type="ECO:0000256" key="8">
    <source>
        <dbReference type="SAM" id="SignalP"/>
    </source>
</evidence>
<evidence type="ECO:0000256" key="4">
    <source>
        <dbReference type="ARBA" id="ARBA00022801"/>
    </source>
</evidence>